<dbReference type="AlphaFoldDB" id="A0AA42KVX7"/>
<sequence length="119" mass="12919">MSRQPDARELLEVARQTLLQELLPALPSELRYTTLMVANAMAIAARECQACAQAEAQERECLQLLLGEHLPSANAARRALGEAIRTGRYDAPETQGALLDALRQTTVAQLAISNPKALP</sequence>
<accession>A0AA42KVX7</accession>
<name>A0AA42KVX7_STUST</name>
<organism evidence="2 3">
    <name type="scientific">Stutzerimonas stutzeri</name>
    <name type="common">Pseudomonas stutzeri</name>
    <dbReference type="NCBI Taxonomy" id="316"/>
    <lineage>
        <taxon>Bacteria</taxon>
        <taxon>Pseudomonadati</taxon>
        <taxon>Pseudomonadota</taxon>
        <taxon>Gammaproteobacteria</taxon>
        <taxon>Pseudomonadales</taxon>
        <taxon>Pseudomonadaceae</taxon>
        <taxon>Stutzerimonas</taxon>
    </lineage>
</organism>
<proteinExistence type="predicted"/>
<evidence type="ECO:0000313" key="3">
    <source>
        <dbReference type="Proteomes" id="UP001158076"/>
    </source>
</evidence>
<protein>
    <submittedName>
        <fullName evidence="2">DUF6285 domain-containing protein</fullName>
    </submittedName>
</protein>
<evidence type="ECO:0000259" key="1">
    <source>
        <dbReference type="Pfam" id="PF19802"/>
    </source>
</evidence>
<dbReference type="InterPro" id="IPR046252">
    <property type="entry name" value="DUF6285"/>
</dbReference>
<dbReference type="Proteomes" id="UP001158076">
    <property type="component" value="Unassembled WGS sequence"/>
</dbReference>
<gene>
    <name evidence="2" type="ORF">N7335_06825</name>
</gene>
<reference evidence="2" key="1">
    <citation type="submission" date="2022-09" db="EMBL/GenBank/DDBJ databases">
        <title>Intensive care unit water sources are persistently colonized with multi-drug resistant bacteria and are the site of extensive horizontal gene transfer of antibiotic resistance genes.</title>
        <authorList>
            <person name="Diorio-Toth L."/>
        </authorList>
    </citation>
    <scope>NUCLEOTIDE SEQUENCE</scope>
    <source>
        <strain evidence="2">GD04147</strain>
    </source>
</reference>
<comment type="caution">
    <text evidence="2">The sequence shown here is derived from an EMBL/GenBank/DDBJ whole genome shotgun (WGS) entry which is preliminary data.</text>
</comment>
<feature type="domain" description="DUF6285" evidence="1">
    <location>
        <begin position="24"/>
        <end position="116"/>
    </location>
</feature>
<evidence type="ECO:0000313" key="2">
    <source>
        <dbReference type="EMBL" id="MDH0146098.1"/>
    </source>
</evidence>
<dbReference type="EMBL" id="JAODZE010000005">
    <property type="protein sequence ID" value="MDH0146098.1"/>
    <property type="molecule type" value="Genomic_DNA"/>
</dbReference>
<dbReference type="RefSeq" id="WP_152480962.1">
    <property type="nucleotide sequence ID" value="NZ_CP078509.1"/>
</dbReference>
<dbReference type="Pfam" id="PF19802">
    <property type="entry name" value="DUF6285"/>
    <property type="match status" value="1"/>
</dbReference>